<evidence type="ECO:0000259" key="4">
    <source>
        <dbReference type="PROSITE" id="PS51898"/>
    </source>
</evidence>
<keyword evidence="2" id="KW-0238">DNA-binding</keyword>
<dbReference type="RefSeq" id="WP_368643483.1">
    <property type="nucleotide sequence ID" value="NZ_CP158252.1"/>
</dbReference>
<evidence type="ECO:0000313" key="5">
    <source>
        <dbReference type="EMBL" id="XDJ42088.1"/>
    </source>
</evidence>
<reference evidence="5" key="1">
    <citation type="submission" date="2024-05" db="EMBL/GenBank/DDBJ databases">
        <authorList>
            <person name="Luo Y.-C."/>
            <person name="Nicholds J."/>
            <person name="Mortimer T."/>
            <person name="Maboni G."/>
        </authorList>
    </citation>
    <scope>NUCLEOTIDE SEQUENCE</scope>
    <source>
        <strain evidence="5">153920</strain>
    </source>
</reference>
<dbReference type="AlphaFoldDB" id="A0AB39CJE9"/>
<dbReference type="Gene3D" id="1.10.443.10">
    <property type="entry name" value="Intergrase catalytic core"/>
    <property type="match status" value="1"/>
</dbReference>
<dbReference type="InterPro" id="IPR050090">
    <property type="entry name" value="Tyrosine_recombinase_XerCD"/>
</dbReference>
<keyword evidence="3" id="KW-0233">DNA recombination</keyword>
<feature type="domain" description="Tyr recombinase" evidence="4">
    <location>
        <begin position="212"/>
        <end position="383"/>
    </location>
</feature>
<dbReference type="EMBL" id="CP158252">
    <property type="protein sequence ID" value="XDJ42088.1"/>
    <property type="molecule type" value="Genomic_DNA"/>
</dbReference>
<evidence type="ECO:0000256" key="2">
    <source>
        <dbReference type="ARBA" id="ARBA00023125"/>
    </source>
</evidence>
<name>A0AB39CJE9_9BURK</name>
<accession>A0AB39CJE9</accession>
<dbReference type="InterPro" id="IPR011010">
    <property type="entry name" value="DNA_brk_join_enz"/>
</dbReference>
<organism evidence="5">
    <name type="scientific">Castellaniella ginsengisoli</name>
    <dbReference type="NCBI Taxonomy" id="546114"/>
    <lineage>
        <taxon>Bacteria</taxon>
        <taxon>Pseudomonadati</taxon>
        <taxon>Pseudomonadota</taxon>
        <taxon>Betaproteobacteria</taxon>
        <taxon>Burkholderiales</taxon>
        <taxon>Alcaligenaceae</taxon>
        <taxon>Castellaniella</taxon>
    </lineage>
</organism>
<evidence type="ECO:0000256" key="1">
    <source>
        <dbReference type="ARBA" id="ARBA00022908"/>
    </source>
</evidence>
<dbReference type="Pfam" id="PF00589">
    <property type="entry name" value="Phage_integrase"/>
    <property type="match status" value="1"/>
</dbReference>
<evidence type="ECO:0000256" key="3">
    <source>
        <dbReference type="ARBA" id="ARBA00023172"/>
    </source>
</evidence>
<dbReference type="SUPFAM" id="SSF56349">
    <property type="entry name" value="DNA breaking-rejoining enzymes"/>
    <property type="match status" value="1"/>
</dbReference>
<proteinExistence type="predicted"/>
<sequence length="387" mass="42691">MASSIDSVAARNKLKARRDAYWHRIAAGCYVGFRKTTSDSIGNWVGRYWDDAQRKQHFHSFGPLDEHQAGARFDKAVELARTWFAHLGIGGLAKAYTVADACSAYTKHIRSEKGDKAANDAQGRFARWVDQTPLAKVELAKLKRDHIRTFRKSLRSAPVIVAGQERERAPDTINRDMSPVRAALNLAFADGKVTSDFAWREDLKPIKNASRRRELYLDRKQRRKLIDHAPPEIAPFLQCLSVLPLRPGALAALQVADFNARLKAIRIGQDKAAADRRISLPDAIVEILKPLAKGRAGSAPLLARPDGTAWNKDAWKWPIKEAAHAAGLPPEVSAYTLRHSTITDLVVSGLDLLTVAKISGTSVAMIEKHYGHLRQTAAADALAGLVL</sequence>
<protein>
    <submittedName>
        <fullName evidence="5">Tyrosine-type recombinase/integrase</fullName>
    </submittedName>
</protein>
<dbReference type="Gene3D" id="1.10.150.130">
    <property type="match status" value="1"/>
</dbReference>
<dbReference type="InterPro" id="IPR010998">
    <property type="entry name" value="Integrase_recombinase_N"/>
</dbReference>
<gene>
    <name evidence="5" type="ORF">ABRY99_00470</name>
</gene>
<dbReference type="GO" id="GO:0015074">
    <property type="term" value="P:DNA integration"/>
    <property type="evidence" value="ECO:0007669"/>
    <property type="project" value="UniProtKB-KW"/>
</dbReference>
<keyword evidence="1" id="KW-0229">DNA integration</keyword>
<dbReference type="PROSITE" id="PS51898">
    <property type="entry name" value="TYR_RECOMBINASE"/>
    <property type="match status" value="1"/>
</dbReference>
<dbReference type="GO" id="GO:0003677">
    <property type="term" value="F:DNA binding"/>
    <property type="evidence" value="ECO:0007669"/>
    <property type="project" value="UniProtKB-KW"/>
</dbReference>
<dbReference type="PANTHER" id="PTHR30349:SF88">
    <property type="entry name" value="BLL1584 PROTEIN"/>
    <property type="match status" value="1"/>
</dbReference>
<dbReference type="InterPro" id="IPR013762">
    <property type="entry name" value="Integrase-like_cat_sf"/>
</dbReference>
<dbReference type="GO" id="GO:0006310">
    <property type="term" value="P:DNA recombination"/>
    <property type="evidence" value="ECO:0007669"/>
    <property type="project" value="UniProtKB-KW"/>
</dbReference>
<dbReference type="PANTHER" id="PTHR30349">
    <property type="entry name" value="PHAGE INTEGRASE-RELATED"/>
    <property type="match status" value="1"/>
</dbReference>
<dbReference type="InterPro" id="IPR002104">
    <property type="entry name" value="Integrase_catalytic"/>
</dbReference>